<dbReference type="EMBL" id="BSTX01000002">
    <property type="protein sequence ID" value="GLZ79047.1"/>
    <property type="molecule type" value="Genomic_DNA"/>
</dbReference>
<name>A0A9W6SNC1_9ACTN</name>
<feature type="transmembrane region" description="Helical" evidence="2">
    <location>
        <begin position="33"/>
        <end position="55"/>
    </location>
</feature>
<accession>A0A9W6SNC1</accession>
<feature type="domain" description="EamA" evidence="3">
    <location>
        <begin position="151"/>
        <end position="278"/>
    </location>
</feature>
<evidence type="ECO:0000313" key="4">
    <source>
        <dbReference type="EMBL" id="GLZ79047.1"/>
    </source>
</evidence>
<evidence type="ECO:0000256" key="2">
    <source>
        <dbReference type="SAM" id="Phobius"/>
    </source>
</evidence>
<comment type="similarity">
    <text evidence="1">Belongs to the EamA transporter family.</text>
</comment>
<gene>
    <name evidence="4" type="ORF">Afil01_38540</name>
</gene>
<evidence type="ECO:0000256" key="1">
    <source>
        <dbReference type="ARBA" id="ARBA00007362"/>
    </source>
</evidence>
<feature type="transmembrane region" description="Helical" evidence="2">
    <location>
        <begin position="67"/>
        <end position="85"/>
    </location>
</feature>
<feature type="transmembrane region" description="Helical" evidence="2">
    <location>
        <begin position="146"/>
        <end position="166"/>
    </location>
</feature>
<proteinExistence type="inferred from homology"/>
<keyword evidence="2" id="KW-1133">Transmembrane helix</keyword>
<dbReference type="RefSeq" id="WP_285664176.1">
    <property type="nucleotide sequence ID" value="NZ_BSTX01000002.1"/>
</dbReference>
<sequence length="280" mass="27453">MGAVALAAVSAIIWGVGDYAGGRASRAMPALRVTALVQLLGLPVALAAALAMTFWGTGATVVRPADLAWGAAAGLAGLAGIVLLYRALAGGAMAVAAPTTAVAAAVLPVGIGLLLGERPGPTALIGVVCALLSVALVSAAGGSGKVTAGLVLTAIGAGTGFGLFFAGMDRFGENAGMWPLVGARVIGAVLGLAVLLLTRRPEGPLPRRELAAAGSLDTIANVTYLLALHSGMLAVVAPVASLYPASTVLLAFALDRERVRPVQVTGLALAGAALVLTSIA</sequence>
<dbReference type="InterPro" id="IPR037185">
    <property type="entry name" value="EmrE-like"/>
</dbReference>
<feature type="transmembrane region" description="Helical" evidence="2">
    <location>
        <begin position="121"/>
        <end position="139"/>
    </location>
</feature>
<protein>
    <submittedName>
        <fullName evidence="4">Membrane protein</fullName>
    </submittedName>
</protein>
<dbReference type="GO" id="GO:0016020">
    <property type="term" value="C:membrane"/>
    <property type="evidence" value="ECO:0007669"/>
    <property type="project" value="InterPro"/>
</dbReference>
<reference evidence="4" key="1">
    <citation type="submission" date="2023-03" db="EMBL/GenBank/DDBJ databases">
        <title>Actinorhabdospora filicis NBRC 111898.</title>
        <authorList>
            <person name="Ichikawa N."/>
            <person name="Sato H."/>
            <person name="Tonouchi N."/>
        </authorList>
    </citation>
    <scope>NUCLEOTIDE SEQUENCE</scope>
    <source>
        <strain evidence="4">NBRC 111898</strain>
    </source>
</reference>
<dbReference type="AlphaFoldDB" id="A0A9W6SNC1"/>
<feature type="domain" description="EamA" evidence="3">
    <location>
        <begin position="3"/>
        <end position="138"/>
    </location>
</feature>
<evidence type="ECO:0000313" key="5">
    <source>
        <dbReference type="Proteomes" id="UP001165079"/>
    </source>
</evidence>
<dbReference type="Pfam" id="PF00892">
    <property type="entry name" value="EamA"/>
    <property type="match status" value="2"/>
</dbReference>
<feature type="transmembrane region" description="Helical" evidence="2">
    <location>
        <begin position="178"/>
        <end position="198"/>
    </location>
</feature>
<evidence type="ECO:0000259" key="3">
    <source>
        <dbReference type="Pfam" id="PF00892"/>
    </source>
</evidence>
<keyword evidence="2" id="KW-0812">Transmembrane</keyword>
<feature type="transmembrane region" description="Helical" evidence="2">
    <location>
        <begin position="233"/>
        <end position="254"/>
    </location>
</feature>
<keyword evidence="5" id="KW-1185">Reference proteome</keyword>
<feature type="transmembrane region" description="Helical" evidence="2">
    <location>
        <begin position="92"/>
        <end position="115"/>
    </location>
</feature>
<dbReference type="InterPro" id="IPR000620">
    <property type="entry name" value="EamA_dom"/>
</dbReference>
<keyword evidence="2" id="KW-0472">Membrane</keyword>
<organism evidence="4 5">
    <name type="scientific">Actinorhabdospora filicis</name>
    <dbReference type="NCBI Taxonomy" id="1785913"/>
    <lineage>
        <taxon>Bacteria</taxon>
        <taxon>Bacillati</taxon>
        <taxon>Actinomycetota</taxon>
        <taxon>Actinomycetes</taxon>
        <taxon>Micromonosporales</taxon>
        <taxon>Micromonosporaceae</taxon>
        <taxon>Actinorhabdospora</taxon>
    </lineage>
</organism>
<dbReference type="SUPFAM" id="SSF103481">
    <property type="entry name" value="Multidrug resistance efflux transporter EmrE"/>
    <property type="match status" value="2"/>
</dbReference>
<comment type="caution">
    <text evidence="4">The sequence shown here is derived from an EMBL/GenBank/DDBJ whole genome shotgun (WGS) entry which is preliminary data.</text>
</comment>
<dbReference type="Proteomes" id="UP001165079">
    <property type="component" value="Unassembled WGS sequence"/>
</dbReference>